<comment type="caution">
    <text evidence="7">The sequence shown here is derived from an EMBL/GenBank/DDBJ whole genome shotgun (WGS) entry which is preliminary data.</text>
</comment>
<dbReference type="Pfam" id="PF02653">
    <property type="entry name" value="BPD_transp_2"/>
    <property type="match status" value="1"/>
</dbReference>
<gene>
    <name evidence="7" type="ORF">DWE98_25745</name>
</gene>
<evidence type="ECO:0000256" key="6">
    <source>
        <dbReference type="SAM" id="Phobius"/>
    </source>
</evidence>
<feature type="transmembrane region" description="Helical" evidence="6">
    <location>
        <begin position="257"/>
        <end position="276"/>
    </location>
</feature>
<feature type="transmembrane region" description="Helical" evidence="6">
    <location>
        <begin position="64"/>
        <end position="85"/>
    </location>
</feature>
<dbReference type="Proteomes" id="UP000255207">
    <property type="component" value="Unassembled WGS sequence"/>
</dbReference>
<keyword evidence="3 6" id="KW-0812">Transmembrane</keyword>
<proteinExistence type="predicted"/>
<evidence type="ECO:0000313" key="8">
    <source>
        <dbReference type="Proteomes" id="UP000255207"/>
    </source>
</evidence>
<reference evidence="8" key="1">
    <citation type="submission" date="2018-07" db="EMBL/GenBank/DDBJ databases">
        <authorList>
            <person name="Safronova V.I."/>
            <person name="Chirak E.R."/>
            <person name="Sazanova A.L."/>
        </authorList>
    </citation>
    <scope>NUCLEOTIDE SEQUENCE [LARGE SCALE GENOMIC DNA]</scope>
    <source>
        <strain evidence="8">RCAM04685</strain>
    </source>
</reference>
<feature type="transmembrane region" description="Helical" evidence="6">
    <location>
        <begin position="206"/>
        <end position="225"/>
    </location>
</feature>
<feature type="transmembrane region" description="Helical" evidence="6">
    <location>
        <begin position="231"/>
        <end position="250"/>
    </location>
</feature>
<name>A0A370KYY4_9HYPH</name>
<protein>
    <submittedName>
        <fullName evidence="7">ABC transporter permease</fullName>
    </submittedName>
</protein>
<evidence type="ECO:0000256" key="5">
    <source>
        <dbReference type="ARBA" id="ARBA00023136"/>
    </source>
</evidence>
<keyword evidence="4 6" id="KW-1133">Transmembrane helix</keyword>
<feature type="transmembrane region" description="Helical" evidence="6">
    <location>
        <begin position="6"/>
        <end position="29"/>
    </location>
</feature>
<dbReference type="PANTHER" id="PTHR43370:SF1">
    <property type="entry name" value="GUANOSINE ABC TRANSPORTER PERMEASE PROTEIN NUPQ"/>
    <property type="match status" value="1"/>
</dbReference>
<organism evidence="7 8">
    <name type="scientific">Bosea caraganae</name>
    <dbReference type="NCBI Taxonomy" id="2763117"/>
    <lineage>
        <taxon>Bacteria</taxon>
        <taxon>Pseudomonadati</taxon>
        <taxon>Pseudomonadota</taxon>
        <taxon>Alphaproteobacteria</taxon>
        <taxon>Hyphomicrobiales</taxon>
        <taxon>Boseaceae</taxon>
        <taxon>Bosea</taxon>
    </lineage>
</organism>
<dbReference type="EMBL" id="QQTP01000021">
    <property type="protein sequence ID" value="RDJ20209.1"/>
    <property type="molecule type" value="Genomic_DNA"/>
</dbReference>
<feature type="transmembrane region" description="Helical" evidence="6">
    <location>
        <begin position="288"/>
        <end position="307"/>
    </location>
</feature>
<dbReference type="InterPro" id="IPR001851">
    <property type="entry name" value="ABC_transp_permease"/>
</dbReference>
<sequence>MEWLQTVAVILDSAIRLSIPLLCAAMAGLWSERSGVVDIGLEGKMLVAAFASAAAAYATGSAWVGLGAGILASIVFALVHGFAAITWRGNQIVSGVAINMLAAGLTVVLGNAWFGQGGRTPPLEGAARFPDLTLPLATTLRDVPVLGYLYYEVVSGHAVLVYIAVLAVFVTAYVLRRTRFGLRLRAVGENPAAVDTAGISVARLRYGAVIICGALCGLGGTYLAVSQSAGFLPQMTAGKGFIALAAVIFANWRPWPTLGACLLFGLLDAIATRLQGVSLPGIGEVPVQAIQALPYVLTVILLAGFIGKAIPPKASGLPYVKER</sequence>
<dbReference type="AlphaFoldDB" id="A0A370KYY4"/>
<evidence type="ECO:0000256" key="1">
    <source>
        <dbReference type="ARBA" id="ARBA00004651"/>
    </source>
</evidence>
<evidence type="ECO:0000256" key="2">
    <source>
        <dbReference type="ARBA" id="ARBA00022475"/>
    </source>
</evidence>
<accession>A0A370KYY4</accession>
<feature type="transmembrane region" description="Helical" evidence="6">
    <location>
        <begin position="154"/>
        <end position="175"/>
    </location>
</feature>
<evidence type="ECO:0000313" key="7">
    <source>
        <dbReference type="EMBL" id="RDJ20209.1"/>
    </source>
</evidence>
<keyword evidence="8" id="KW-1185">Reference proteome</keyword>
<dbReference type="GO" id="GO:0022857">
    <property type="term" value="F:transmembrane transporter activity"/>
    <property type="evidence" value="ECO:0007669"/>
    <property type="project" value="InterPro"/>
</dbReference>
<comment type="subcellular location">
    <subcellularLocation>
        <location evidence="1">Cell membrane</location>
        <topology evidence="1">Multi-pass membrane protein</topology>
    </subcellularLocation>
</comment>
<feature type="transmembrane region" description="Helical" evidence="6">
    <location>
        <begin position="92"/>
        <end position="114"/>
    </location>
</feature>
<dbReference type="PANTHER" id="PTHR43370">
    <property type="entry name" value="SUGAR ABC TRANSPORTER INTEGRAL MEMBRANE PROTEIN-RELATED"/>
    <property type="match status" value="1"/>
</dbReference>
<evidence type="ECO:0000256" key="3">
    <source>
        <dbReference type="ARBA" id="ARBA00022692"/>
    </source>
</evidence>
<dbReference type="GO" id="GO:0005886">
    <property type="term" value="C:plasma membrane"/>
    <property type="evidence" value="ECO:0007669"/>
    <property type="project" value="UniProtKB-SubCell"/>
</dbReference>
<dbReference type="RefSeq" id="WP_114832175.1">
    <property type="nucleotide sequence ID" value="NZ_QQTO01000040.1"/>
</dbReference>
<keyword evidence="5 6" id="KW-0472">Membrane</keyword>
<keyword evidence="2" id="KW-1003">Cell membrane</keyword>
<evidence type="ECO:0000256" key="4">
    <source>
        <dbReference type="ARBA" id="ARBA00022989"/>
    </source>
</evidence>
<dbReference type="OrthoDB" id="9792579at2"/>
<dbReference type="CDD" id="cd06580">
    <property type="entry name" value="TM_PBP1_transp_TpRbsC_like"/>
    <property type="match status" value="1"/>
</dbReference>